<reference evidence="1 2" key="1">
    <citation type="submission" date="2018-03" db="EMBL/GenBank/DDBJ databases">
        <title>Diversity of phytobeneficial traits revealed by whole-genome analysis of worldwide-isolated phenazine-producing Pseudomonas spp.</title>
        <authorList>
            <person name="Biessy A."/>
            <person name="Novinscak A."/>
            <person name="Blom J."/>
            <person name="Leger G."/>
            <person name="Thomashow L.S."/>
            <person name="Cazorla F.M."/>
            <person name="Josic D."/>
            <person name="Filion M."/>
        </authorList>
    </citation>
    <scope>NUCLEOTIDE SEQUENCE [LARGE SCALE GENOMIC DNA]</scope>
    <source>
        <strain evidence="1 2">ChPhzS24</strain>
    </source>
</reference>
<evidence type="ECO:0000313" key="2">
    <source>
        <dbReference type="Proteomes" id="UP000280455"/>
    </source>
</evidence>
<dbReference type="Proteomes" id="UP000280455">
    <property type="component" value="Chromosome"/>
</dbReference>
<dbReference type="EMBL" id="CP027750">
    <property type="protein sequence ID" value="AZE32265.1"/>
    <property type="molecule type" value="Genomic_DNA"/>
</dbReference>
<evidence type="ECO:0000313" key="1">
    <source>
        <dbReference type="EMBL" id="AZE32265.1"/>
    </source>
</evidence>
<organism evidence="1 2">
    <name type="scientific">Pseudomonas chlororaphis subsp. aureofaciens</name>
    <dbReference type="NCBI Taxonomy" id="587851"/>
    <lineage>
        <taxon>Bacteria</taxon>
        <taxon>Pseudomonadati</taxon>
        <taxon>Pseudomonadota</taxon>
        <taxon>Gammaproteobacteria</taxon>
        <taxon>Pseudomonadales</taxon>
        <taxon>Pseudomonadaceae</taxon>
        <taxon>Pseudomonas</taxon>
    </lineage>
</organism>
<name>A0AAD0ZL37_9PSED</name>
<protein>
    <submittedName>
        <fullName evidence="1">Uncharacterized protein</fullName>
    </submittedName>
</protein>
<sequence>MSDQRTALRLEIMKALRIAAYASGYRRRKACHRSVPG</sequence>
<accession>A0AAD0ZL37</accession>
<gene>
    <name evidence="1" type="ORF">C4K07_5515</name>
</gene>
<dbReference type="AlphaFoldDB" id="A0AAD0ZL37"/>
<proteinExistence type="predicted"/>